<evidence type="ECO:0000256" key="1">
    <source>
        <dbReference type="ARBA" id="ARBA00023172"/>
    </source>
</evidence>
<dbReference type="GO" id="GO:0006310">
    <property type="term" value="P:DNA recombination"/>
    <property type="evidence" value="ECO:0007669"/>
    <property type="project" value="UniProtKB-KW"/>
</dbReference>
<keyword evidence="3" id="KW-1185">Reference proteome</keyword>
<dbReference type="AlphaFoldDB" id="A0A7G1I4Y3"/>
<dbReference type="InterPro" id="IPR013762">
    <property type="entry name" value="Integrase-like_cat_sf"/>
</dbReference>
<keyword evidence="1" id="KW-0233">DNA recombination</keyword>
<dbReference type="EMBL" id="AP023343">
    <property type="protein sequence ID" value="BCI86056.1"/>
    <property type="molecule type" value="Genomic_DNA"/>
</dbReference>
<accession>A0A7G1I4Y3</accession>
<dbReference type="Gene3D" id="1.10.443.10">
    <property type="entry name" value="Intergrase catalytic core"/>
    <property type="match status" value="1"/>
</dbReference>
<dbReference type="GO" id="GO:0015074">
    <property type="term" value="P:DNA integration"/>
    <property type="evidence" value="ECO:0007669"/>
    <property type="project" value="InterPro"/>
</dbReference>
<dbReference type="InterPro" id="IPR011010">
    <property type="entry name" value="DNA_brk_join_enz"/>
</dbReference>
<proteinExistence type="predicted"/>
<dbReference type="Proteomes" id="UP000516380">
    <property type="component" value="Chromosome"/>
</dbReference>
<reference evidence="2 3" key="1">
    <citation type="submission" date="2020-07" db="EMBL/GenBank/DDBJ databases">
        <title>Mycobacterium kansasii (former subtype) with zoonotic potential isolated from diseased indoor pet cat, Japan.</title>
        <authorList>
            <person name="Fukano H."/>
            <person name="Terazono T."/>
            <person name="Hoshino Y."/>
        </authorList>
    </citation>
    <scope>NUCLEOTIDE SEQUENCE [LARGE SCALE GENOMIC DNA]</scope>
    <source>
        <strain evidence="2 3">Kuro-I</strain>
    </source>
</reference>
<evidence type="ECO:0000313" key="3">
    <source>
        <dbReference type="Proteomes" id="UP000516380"/>
    </source>
</evidence>
<dbReference type="SUPFAM" id="SSF56349">
    <property type="entry name" value="DNA breaking-rejoining enzymes"/>
    <property type="match status" value="1"/>
</dbReference>
<gene>
    <name evidence="2" type="ORF">NIIDMKKI_12620</name>
</gene>
<name>A0A7G1I4Y3_MYCKA</name>
<protein>
    <submittedName>
        <fullName evidence="2">Uncharacterized protein</fullName>
    </submittedName>
</protein>
<organism evidence="2 3">
    <name type="scientific">Mycobacterium kansasii</name>
    <dbReference type="NCBI Taxonomy" id="1768"/>
    <lineage>
        <taxon>Bacteria</taxon>
        <taxon>Bacillati</taxon>
        <taxon>Actinomycetota</taxon>
        <taxon>Actinomycetes</taxon>
        <taxon>Mycobacteriales</taxon>
        <taxon>Mycobacteriaceae</taxon>
        <taxon>Mycobacterium</taxon>
    </lineage>
</organism>
<evidence type="ECO:0000313" key="2">
    <source>
        <dbReference type="EMBL" id="BCI86056.1"/>
    </source>
</evidence>
<dbReference type="GO" id="GO:0003677">
    <property type="term" value="F:DNA binding"/>
    <property type="evidence" value="ECO:0007669"/>
    <property type="project" value="InterPro"/>
</dbReference>
<sequence length="675" mass="71680">MAAAADPTMPRSSVAAAVDSVAAGGQALGHLERALAGGPLALQLGAPPIAGRLTIELIACGSAVLTVPRCVRCGRTGKPLTRGDGAGVCQRCRAWQRASACSNCGRLKPVAARDAAGGPICELCRRHCGRADRTCGRCGKTAPIALRGRDGAADICVNCYRMPDAVCSVCGKRRECNFAATDRPICPSCSPKSTAACARCGAQRPPAARWPEGPVCDPCYTAALQHRGPCARCGSQRRLVAPPGPHADTCADCAGLPVTHTCTDCGIEDKLYEQNRCARCSLRRRTTALLTGADGQVPARLASLLEAICAARNPRSALNWLARSHGAALLADLAAGTLPATHQALDAHPRRRAADFLRHMLTAADVLAPRDEELTRTEQWLDDILHTVTPETAQRQLRGYATWQVMRRLRASAQRAARPRSYTGHARRNIRAAAEFLAWLHAHDRALTECTQADADAWLATGPAAGQVRDFLTWAARHGHSPTLTVAGPTHNTGTATSPDQRWTLTARLLHDETLDPTDRSAGCLLLLYGQQLSRIATITTNQVATRDGTVHVQLGEHDIPVPDPLGKVLTELARNGRAYTGTGSPTQTDWLFPGGLPGKPITASRLGERLRALGISAQAGRRAALIDLAAQLPAAMLADLLGLAPTTAVKWMRQAGGDWSGYAAELARARNHQP</sequence>